<dbReference type="FunFam" id="3.40.50.720:FF:000084">
    <property type="entry name" value="Short-chain dehydrogenase reductase"/>
    <property type="match status" value="1"/>
</dbReference>
<dbReference type="PANTHER" id="PTHR42879:SF2">
    <property type="entry name" value="3-OXOACYL-[ACYL-CARRIER-PROTEIN] REDUCTASE FABG"/>
    <property type="match status" value="1"/>
</dbReference>
<dbReference type="InterPro" id="IPR050259">
    <property type="entry name" value="SDR"/>
</dbReference>
<dbReference type="EC" id="1.1.1.100" evidence="2"/>
<evidence type="ECO:0000313" key="5">
    <source>
        <dbReference type="EMBL" id="KAK6195583.1"/>
    </source>
</evidence>
<dbReference type="Proteomes" id="UP001347796">
    <property type="component" value="Unassembled WGS sequence"/>
</dbReference>
<proteinExistence type="inferred from homology"/>
<gene>
    <name evidence="5" type="ORF">SNE40_000984</name>
</gene>
<evidence type="ECO:0000256" key="4">
    <source>
        <dbReference type="RuleBase" id="RU000363"/>
    </source>
</evidence>
<evidence type="ECO:0000256" key="1">
    <source>
        <dbReference type="ARBA" id="ARBA00006484"/>
    </source>
</evidence>
<comment type="caution">
    <text evidence="5">The sequence shown here is derived from an EMBL/GenBank/DDBJ whole genome shotgun (WGS) entry which is preliminary data.</text>
</comment>
<evidence type="ECO:0000313" key="6">
    <source>
        <dbReference type="Proteomes" id="UP001347796"/>
    </source>
</evidence>
<reference evidence="5 6" key="1">
    <citation type="submission" date="2024-01" db="EMBL/GenBank/DDBJ databases">
        <title>The genome of the rayed Mediterranean limpet Patella caerulea (Linnaeus, 1758).</title>
        <authorList>
            <person name="Anh-Thu Weber A."/>
            <person name="Halstead-Nussloch G."/>
        </authorList>
    </citation>
    <scope>NUCLEOTIDE SEQUENCE [LARGE SCALE GENOMIC DNA]</scope>
    <source>
        <strain evidence="5">AATW-2023a</strain>
        <tissue evidence="5">Whole specimen</tissue>
    </source>
</reference>
<dbReference type="Gene3D" id="3.40.50.720">
    <property type="entry name" value="NAD(P)-binding Rossmann-like Domain"/>
    <property type="match status" value="1"/>
</dbReference>
<keyword evidence="6" id="KW-1185">Reference proteome</keyword>
<evidence type="ECO:0000256" key="3">
    <source>
        <dbReference type="ARBA" id="ARBA00048508"/>
    </source>
</evidence>
<name>A0AAN8Q7P3_PATCE</name>
<dbReference type="AlphaFoldDB" id="A0AAN8Q7P3"/>
<protein>
    <recommendedName>
        <fullName evidence="2">3-oxoacyl-[acyl-carrier-protein] reductase</fullName>
        <ecNumber evidence="2">1.1.1.100</ecNumber>
    </recommendedName>
</protein>
<dbReference type="GO" id="GO:0004316">
    <property type="term" value="F:3-oxoacyl-[acyl-carrier-protein] reductase (NADPH) activity"/>
    <property type="evidence" value="ECO:0007669"/>
    <property type="project" value="UniProtKB-EC"/>
</dbReference>
<dbReference type="SUPFAM" id="SSF51735">
    <property type="entry name" value="NAD(P)-binding Rossmann-fold domains"/>
    <property type="match status" value="1"/>
</dbReference>
<organism evidence="5 6">
    <name type="scientific">Patella caerulea</name>
    <name type="common">Rayed Mediterranean limpet</name>
    <dbReference type="NCBI Taxonomy" id="87958"/>
    <lineage>
        <taxon>Eukaryota</taxon>
        <taxon>Metazoa</taxon>
        <taxon>Spiralia</taxon>
        <taxon>Lophotrochozoa</taxon>
        <taxon>Mollusca</taxon>
        <taxon>Gastropoda</taxon>
        <taxon>Patellogastropoda</taxon>
        <taxon>Patelloidea</taxon>
        <taxon>Patellidae</taxon>
        <taxon>Patella</taxon>
    </lineage>
</organism>
<accession>A0AAN8Q7P3</accession>
<sequence length="262" mass="27953">MAHVGKVAVITGSTSGIGLEIARYLAREECSVVITGLGEQSAIESIVNEFRTNYPTVKTNYIAGDLRDVSSVKSFCESINKLHPGGIDILVNNAGIQLMAPVEEYPDDIWNDTLAITLTASFQLIKSFISKMKTKGWGRIINMSSQQGLISAPGKCAYSTVKHGIIGLTKCVALEGAPLGITCNAICPGYVDAPMAYVSIARLAEVNGTTYEEEKLKFLQNMPTNKVVTVQEVAALSLFLCSESACNINGASIPVEGGNTIR</sequence>
<comment type="similarity">
    <text evidence="1 4">Belongs to the short-chain dehydrogenases/reductases (SDR) family.</text>
</comment>
<dbReference type="Pfam" id="PF00106">
    <property type="entry name" value="adh_short"/>
    <property type="match status" value="1"/>
</dbReference>
<evidence type="ECO:0000256" key="2">
    <source>
        <dbReference type="ARBA" id="ARBA00012948"/>
    </source>
</evidence>
<dbReference type="EMBL" id="JAZGQO010000001">
    <property type="protein sequence ID" value="KAK6195583.1"/>
    <property type="molecule type" value="Genomic_DNA"/>
</dbReference>
<dbReference type="InterPro" id="IPR036291">
    <property type="entry name" value="NAD(P)-bd_dom_sf"/>
</dbReference>
<comment type="catalytic activity">
    <reaction evidence="3">
        <text>a (3R)-hydroxyacyl-[ACP] + NADP(+) = a 3-oxoacyl-[ACP] + NADPH + H(+)</text>
        <dbReference type="Rhea" id="RHEA:17397"/>
        <dbReference type="Rhea" id="RHEA-COMP:9916"/>
        <dbReference type="Rhea" id="RHEA-COMP:9945"/>
        <dbReference type="ChEBI" id="CHEBI:15378"/>
        <dbReference type="ChEBI" id="CHEBI:57783"/>
        <dbReference type="ChEBI" id="CHEBI:58349"/>
        <dbReference type="ChEBI" id="CHEBI:78776"/>
        <dbReference type="ChEBI" id="CHEBI:78827"/>
        <dbReference type="EC" id="1.1.1.100"/>
    </reaction>
</comment>
<dbReference type="PANTHER" id="PTHR42879">
    <property type="entry name" value="3-OXOACYL-(ACYL-CARRIER-PROTEIN) REDUCTASE"/>
    <property type="match status" value="1"/>
</dbReference>
<dbReference type="PRINTS" id="PR00081">
    <property type="entry name" value="GDHRDH"/>
</dbReference>
<dbReference type="InterPro" id="IPR002347">
    <property type="entry name" value="SDR_fam"/>
</dbReference>
<dbReference type="PRINTS" id="PR00080">
    <property type="entry name" value="SDRFAMILY"/>
</dbReference>